<dbReference type="GO" id="GO:0005739">
    <property type="term" value="C:mitochondrion"/>
    <property type="evidence" value="ECO:0007669"/>
    <property type="project" value="UniProtKB-SubCell"/>
</dbReference>
<organism evidence="4 5">
    <name type="scientific">Lithospermum erythrorhizon</name>
    <name type="common">Purple gromwell</name>
    <name type="synonym">Lithospermum officinale var. erythrorhizon</name>
    <dbReference type="NCBI Taxonomy" id="34254"/>
    <lineage>
        <taxon>Eukaryota</taxon>
        <taxon>Viridiplantae</taxon>
        <taxon>Streptophyta</taxon>
        <taxon>Embryophyta</taxon>
        <taxon>Tracheophyta</taxon>
        <taxon>Spermatophyta</taxon>
        <taxon>Magnoliopsida</taxon>
        <taxon>eudicotyledons</taxon>
        <taxon>Gunneridae</taxon>
        <taxon>Pentapetalae</taxon>
        <taxon>asterids</taxon>
        <taxon>lamiids</taxon>
        <taxon>Boraginales</taxon>
        <taxon>Boraginaceae</taxon>
        <taxon>Boraginoideae</taxon>
        <taxon>Lithospermeae</taxon>
        <taxon>Lithospermum</taxon>
    </lineage>
</organism>
<name>A0AAV3RIM0_LITER</name>
<evidence type="ECO:0000256" key="3">
    <source>
        <dbReference type="ARBA" id="ARBA00023157"/>
    </source>
</evidence>
<comment type="caution">
    <text evidence="4">The sequence shown here is derived from an EMBL/GenBank/DDBJ whole genome shotgun (WGS) entry which is preliminary data.</text>
</comment>
<dbReference type="InterPro" id="IPR048280">
    <property type="entry name" value="COX6B-like"/>
</dbReference>
<protein>
    <submittedName>
        <fullName evidence="4">Uncharacterized protein</fullName>
    </submittedName>
</protein>
<dbReference type="InterPro" id="IPR036549">
    <property type="entry name" value="CX6/COA6-like_sf"/>
</dbReference>
<evidence type="ECO:0000313" key="5">
    <source>
        <dbReference type="Proteomes" id="UP001454036"/>
    </source>
</evidence>
<keyword evidence="3" id="KW-1015">Disulfide bond</keyword>
<dbReference type="Pfam" id="PF02297">
    <property type="entry name" value="COX6B"/>
    <property type="match status" value="1"/>
</dbReference>
<dbReference type="InterPro" id="IPR048282">
    <property type="entry name" value="COA6_pln"/>
</dbReference>
<comment type="subcellular location">
    <subcellularLocation>
        <location evidence="1">Mitochondrion</location>
    </subcellularLocation>
</comment>
<dbReference type="SUPFAM" id="SSF47694">
    <property type="entry name" value="Cytochrome c oxidase subunit h"/>
    <property type="match status" value="1"/>
</dbReference>
<evidence type="ECO:0000256" key="1">
    <source>
        <dbReference type="ARBA" id="ARBA00004173"/>
    </source>
</evidence>
<sequence>MAVESYASQASDKINDDVLLKARLSCFQARDKFYACLEKQANKKPTESGTVGLLYPKECQKTRNEFVKQCRPTWVKHFDRQYCSKKKTQRLLDDYESRRGPLILPSPYTFKSP</sequence>
<proteinExistence type="predicted"/>
<accession>A0AAV3RIM0</accession>
<dbReference type="PANTHER" id="PTHR47445:SF1">
    <property type="entry name" value="OS08G0441400 PROTEIN"/>
    <property type="match status" value="1"/>
</dbReference>
<dbReference type="PANTHER" id="PTHR47445">
    <property type="entry name" value="OS08G0441400 PROTEIN"/>
    <property type="match status" value="1"/>
</dbReference>
<dbReference type="Gene3D" id="1.10.10.140">
    <property type="entry name" value="Cytochrome c oxidase, subunit VIb"/>
    <property type="match status" value="1"/>
</dbReference>
<evidence type="ECO:0000313" key="4">
    <source>
        <dbReference type="EMBL" id="GAA0176242.1"/>
    </source>
</evidence>
<dbReference type="AlphaFoldDB" id="A0AAV3RIM0"/>
<dbReference type="EMBL" id="BAABME010010022">
    <property type="protein sequence ID" value="GAA0176242.1"/>
    <property type="molecule type" value="Genomic_DNA"/>
</dbReference>
<dbReference type="Proteomes" id="UP001454036">
    <property type="component" value="Unassembled WGS sequence"/>
</dbReference>
<keyword evidence="5" id="KW-1185">Reference proteome</keyword>
<gene>
    <name evidence="4" type="ORF">LIER_29270</name>
</gene>
<keyword evidence="2" id="KW-0496">Mitochondrion</keyword>
<evidence type="ECO:0000256" key="2">
    <source>
        <dbReference type="ARBA" id="ARBA00023128"/>
    </source>
</evidence>
<reference evidence="4 5" key="1">
    <citation type="submission" date="2024-01" db="EMBL/GenBank/DDBJ databases">
        <title>The complete chloroplast genome sequence of Lithospermum erythrorhizon: insights into the phylogenetic relationship among Boraginaceae species and the maternal lineages of purple gromwells.</title>
        <authorList>
            <person name="Okada T."/>
            <person name="Watanabe K."/>
        </authorList>
    </citation>
    <scope>NUCLEOTIDE SEQUENCE [LARGE SCALE GENOMIC DNA]</scope>
</reference>